<dbReference type="Pfam" id="PF07729">
    <property type="entry name" value="FCD"/>
    <property type="match status" value="1"/>
</dbReference>
<dbReference type="SUPFAM" id="SSF48008">
    <property type="entry name" value="GntR ligand-binding domain-like"/>
    <property type="match status" value="1"/>
</dbReference>
<feature type="domain" description="HTH gntR-type" evidence="5">
    <location>
        <begin position="37"/>
        <end position="104"/>
    </location>
</feature>
<evidence type="ECO:0000256" key="3">
    <source>
        <dbReference type="ARBA" id="ARBA00023163"/>
    </source>
</evidence>
<accession>A0A931BKE7</accession>
<dbReference type="Pfam" id="PF00392">
    <property type="entry name" value="GntR"/>
    <property type="match status" value="1"/>
</dbReference>
<evidence type="ECO:0000256" key="1">
    <source>
        <dbReference type="ARBA" id="ARBA00023015"/>
    </source>
</evidence>
<keyword evidence="1" id="KW-0805">Transcription regulation</keyword>
<dbReference type="Gene3D" id="1.10.10.10">
    <property type="entry name" value="Winged helix-like DNA-binding domain superfamily/Winged helix DNA-binding domain"/>
    <property type="match status" value="1"/>
</dbReference>
<dbReference type="InterPro" id="IPR000524">
    <property type="entry name" value="Tscrpt_reg_HTH_GntR"/>
</dbReference>
<evidence type="ECO:0000313" key="7">
    <source>
        <dbReference type="Proteomes" id="UP000599312"/>
    </source>
</evidence>
<gene>
    <name evidence="6" type="ORF">I2H38_04340</name>
</gene>
<feature type="region of interest" description="Disordered" evidence="4">
    <location>
        <begin position="1"/>
        <end position="32"/>
    </location>
</feature>
<evidence type="ECO:0000256" key="2">
    <source>
        <dbReference type="ARBA" id="ARBA00023125"/>
    </source>
</evidence>
<keyword evidence="7" id="KW-1185">Reference proteome</keyword>
<keyword evidence="3" id="KW-0804">Transcription</keyword>
<reference evidence="6" key="1">
    <citation type="submission" date="2020-11" db="EMBL/GenBank/DDBJ databases">
        <authorList>
            <person name="Kim M.K."/>
        </authorList>
    </citation>
    <scope>NUCLEOTIDE SEQUENCE</scope>
    <source>
        <strain evidence="6">BT350</strain>
    </source>
</reference>
<dbReference type="SMART" id="SM00345">
    <property type="entry name" value="HTH_GNTR"/>
    <property type="match status" value="1"/>
</dbReference>
<dbReference type="GO" id="GO:0003700">
    <property type="term" value="F:DNA-binding transcription factor activity"/>
    <property type="evidence" value="ECO:0007669"/>
    <property type="project" value="InterPro"/>
</dbReference>
<keyword evidence="2" id="KW-0238">DNA-binding</keyword>
<evidence type="ECO:0000259" key="5">
    <source>
        <dbReference type="PROSITE" id="PS50949"/>
    </source>
</evidence>
<dbReference type="InterPro" id="IPR036390">
    <property type="entry name" value="WH_DNA-bd_sf"/>
</dbReference>
<dbReference type="PANTHER" id="PTHR43537:SF39">
    <property type="entry name" value="HTH-TYPE TRANSCRIPTIONAL REGULATOR MCBR"/>
    <property type="match status" value="1"/>
</dbReference>
<dbReference type="SMART" id="SM00895">
    <property type="entry name" value="FCD"/>
    <property type="match status" value="1"/>
</dbReference>
<comment type="caution">
    <text evidence="6">The sequence shown here is derived from an EMBL/GenBank/DDBJ whole genome shotgun (WGS) entry which is preliminary data.</text>
</comment>
<dbReference type="PROSITE" id="PS50949">
    <property type="entry name" value="HTH_GNTR"/>
    <property type="match status" value="1"/>
</dbReference>
<dbReference type="InterPro" id="IPR008920">
    <property type="entry name" value="TF_FadR/GntR_C"/>
</dbReference>
<dbReference type="PANTHER" id="PTHR43537">
    <property type="entry name" value="TRANSCRIPTIONAL REGULATOR, GNTR FAMILY"/>
    <property type="match status" value="1"/>
</dbReference>
<name>A0A931BKE7_9HYPH</name>
<dbReference type="GO" id="GO:0003677">
    <property type="term" value="F:DNA binding"/>
    <property type="evidence" value="ECO:0007669"/>
    <property type="project" value="UniProtKB-KW"/>
</dbReference>
<dbReference type="EMBL" id="JADQDO010000001">
    <property type="protein sequence ID" value="MBF9232602.1"/>
    <property type="molecule type" value="Genomic_DNA"/>
</dbReference>
<dbReference type="InterPro" id="IPR011711">
    <property type="entry name" value="GntR_C"/>
</dbReference>
<evidence type="ECO:0000313" key="6">
    <source>
        <dbReference type="EMBL" id="MBF9232602.1"/>
    </source>
</evidence>
<proteinExistence type="predicted"/>
<dbReference type="Gene3D" id="1.20.120.530">
    <property type="entry name" value="GntR ligand-binding domain-like"/>
    <property type="match status" value="1"/>
</dbReference>
<dbReference type="Proteomes" id="UP000599312">
    <property type="component" value="Unassembled WGS sequence"/>
</dbReference>
<evidence type="ECO:0000256" key="4">
    <source>
        <dbReference type="SAM" id="MobiDB-lite"/>
    </source>
</evidence>
<sequence length="260" mass="29298">MSSKGHGKSPANRTGRGARKEPASRLDLPLLPRSEKETASQTVYRCLRHAVMIGRIPPGRALTIREIAETLNVSMMPVREALRLLSAERALEVRDNRRVQVPHMTASRFRELCELRVVLETHAALGAMPYVRGDRIAVLEGLDRRIDEANLRDDFEQAIALNQDFHRTIYTANPDQESLPLIESVWLQLGPFIRIALSRLEDFYRIDRHAEAMAALRRQDPIGLRVAIEADIRDGIMHVSADDLLNAYLEGGRRASAVDP</sequence>
<protein>
    <submittedName>
        <fullName evidence="6">GntR family transcriptional regulator</fullName>
    </submittedName>
</protein>
<dbReference type="InterPro" id="IPR036388">
    <property type="entry name" value="WH-like_DNA-bd_sf"/>
</dbReference>
<dbReference type="SUPFAM" id="SSF46785">
    <property type="entry name" value="Winged helix' DNA-binding domain"/>
    <property type="match status" value="1"/>
</dbReference>
<organism evidence="6 7">
    <name type="scientific">Microvirga alba</name>
    <dbReference type="NCBI Taxonomy" id="2791025"/>
    <lineage>
        <taxon>Bacteria</taxon>
        <taxon>Pseudomonadati</taxon>
        <taxon>Pseudomonadota</taxon>
        <taxon>Alphaproteobacteria</taxon>
        <taxon>Hyphomicrobiales</taxon>
        <taxon>Methylobacteriaceae</taxon>
        <taxon>Microvirga</taxon>
    </lineage>
</organism>
<dbReference type="AlphaFoldDB" id="A0A931BKE7"/>